<evidence type="ECO:0000256" key="1">
    <source>
        <dbReference type="ARBA" id="ARBA00005417"/>
    </source>
</evidence>
<gene>
    <name evidence="5" type="ORF">SAMN05421630_101823</name>
</gene>
<name>A0A222VNY9_9PSEU</name>
<organism evidence="5 6">
    <name type="scientific">Prauserella marina</name>
    <dbReference type="NCBI Taxonomy" id="530584"/>
    <lineage>
        <taxon>Bacteria</taxon>
        <taxon>Bacillati</taxon>
        <taxon>Actinomycetota</taxon>
        <taxon>Actinomycetes</taxon>
        <taxon>Pseudonocardiales</taxon>
        <taxon>Pseudonocardiaceae</taxon>
        <taxon>Prauserella</taxon>
    </lineage>
</organism>
<dbReference type="OrthoDB" id="5296765at2"/>
<dbReference type="SMART" id="SM00382">
    <property type="entry name" value="AAA"/>
    <property type="match status" value="1"/>
</dbReference>
<comment type="similarity">
    <text evidence="1">Belongs to the ABC transporter superfamily.</text>
</comment>
<dbReference type="EMBL" id="FMZE01000001">
    <property type="protein sequence ID" value="SDC20992.1"/>
    <property type="molecule type" value="Genomic_DNA"/>
</dbReference>
<dbReference type="Pfam" id="PF00005">
    <property type="entry name" value="ABC_tran"/>
    <property type="match status" value="1"/>
</dbReference>
<reference evidence="5 6" key="1">
    <citation type="submission" date="2016-10" db="EMBL/GenBank/DDBJ databases">
        <authorList>
            <person name="de Groot N.N."/>
        </authorList>
    </citation>
    <scope>NUCLEOTIDE SEQUENCE [LARGE SCALE GENOMIC DNA]</scope>
    <source>
        <strain evidence="5 6">CGMCC 4.5506</strain>
    </source>
</reference>
<accession>A0A222VNY9</accession>
<protein>
    <submittedName>
        <fullName evidence="5">Zinc/manganese transport system ATP-binding protein</fullName>
    </submittedName>
</protein>
<evidence type="ECO:0000313" key="6">
    <source>
        <dbReference type="Proteomes" id="UP000199494"/>
    </source>
</evidence>
<dbReference type="STRING" id="530584.SAMN05421630_101823"/>
<dbReference type="GO" id="GO:0005524">
    <property type="term" value="F:ATP binding"/>
    <property type="evidence" value="ECO:0007669"/>
    <property type="project" value="UniProtKB-KW"/>
</dbReference>
<dbReference type="InterPro" id="IPR017871">
    <property type="entry name" value="ABC_transporter-like_CS"/>
</dbReference>
<dbReference type="InterPro" id="IPR027417">
    <property type="entry name" value="P-loop_NTPase"/>
</dbReference>
<dbReference type="PANTHER" id="PTHR42734">
    <property type="entry name" value="METAL TRANSPORT SYSTEM ATP-BINDING PROTEIN TM_0124-RELATED"/>
    <property type="match status" value="1"/>
</dbReference>
<dbReference type="Proteomes" id="UP000199494">
    <property type="component" value="Unassembled WGS sequence"/>
</dbReference>
<evidence type="ECO:0000313" key="5">
    <source>
        <dbReference type="EMBL" id="SDC20992.1"/>
    </source>
</evidence>
<dbReference type="InterPro" id="IPR003439">
    <property type="entry name" value="ABC_transporter-like_ATP-bd"/>
</dbReference>
<dbReference type="Gene3D" id="3.40.50.300">
    <property type="entry name" value="P-loop containing nucleotide triphosphate hydrolases"/>
    <property type="match status" value="1"/>
</dbReference>
<dbReference type="KEGG" id="pmad:BAY61_12225"/>
<dbReference type="InterPro" id="IPR047748">
    <property type="entry name" value="AztA-like"/>
</dbReference>
<dbReference type="InterPro" id="IPR003593">
    <property type="entry name" value="AAA+_ATPase"/>
</dbReference>
<dbReference type="InterPro" id="IPR050153">
    <property type="entry name" value="Metal_Ion_Import_ABC"/>
</dbReference>
<sequence>MTHSDDQDAITITGLAAHLGGRRVLDGISTRLPLGGVTAITGANGSGKSTLLGVLAGVVAPSSGTITRRWRGHPAYVVQRSAVADLLPVTVWDTVAMGRWATANRWLPLSTKDKRIVRECLEKLGIAALASRRLSALSGGQRQRALVAQGLAQEASVLLLDEPTAGLDEAAKRDIADVIDEASAAGVTVVQATHDLDDALRADHCLRLEAGRLTGDGVPRAVLV</sequence>
<dbReference type="AlphaFoldDB" id="A0A222VNY9"/>
<evidence type="ECO:0000256" key="3">
    <source>
        <dbReference type="ARBA" id="ARBA00022741"/>
    </source>
</evidence>
<keyword evidence="6" id="KW-1185">Reference proteome</keyword>
<dbReference type="GO" id="GO:0016887">
    <property type="term" value="F:ATP hydrolysis activity"/>
    <property type="evidence" value="ECO:0007669"/>
    <property type="project" value="InterPro"/>
</dbReference>
<dbReference type="PANTHER" id="PTHR42734:SF5">
    <property type="entry name" value="IRON TRANSPORT SYSTEM ATP-BINDING PROTEIN HI_0361-RELATED"/>
    <property type="match status" value="1"/>
</dbReference>
<evidence type="ECO:0000256" key="2">
    <source>
        <dbReference type="ARBA" id="ARBA00022448"/>
    </source>
</evidence>
<proteinExistence type="inferred from homology"/>
<dbReference type="RefSeq" id="WP_091797194.1">
    <property type="nucleotide sequence ID" value="NZ_CP016353.1"/>
</dbReference>
<dbReference type="PROSITE" id="PS00211">
    <property type="entry name" value="ABC_TRANSPORTER_1"/>
    <property type="match status" value="1"/>
</dbReference>
<dbReference type="PROSITE" id="PS50893">
    <property type="entry name" value="ABC_TRANSPORTER_2"/>
    <property type="match status" value="1"/>
</dbReference>
<keyword evidence="4 5" id="KW-0067">ATP-binding</keyword>
<evidence type="ECO:0000256" key="4">
    <source>
        <dbReference type="ARBA" id="ARBA00022840"/>
    </source>
</evidence>
<keyword evidence="3" id="KW-0547">Nucleotide-binding</keyword>
<dbReference type="SUPFAM" id="SSF52540">
    <property type="entry name" value="P-loop containing nucleoside triphosphate hydrolases"/>
    <property type="match status" value="1"/>
</dbReference>
<keyword evidence="2" id="KW-0813">Transport</keyword>
<dbReference type="NCBIfam" id="NF040873">
    <property type="entry name" value="AztA"/>
    <property type="match status" value="1"/>
</dbReference>